<dbReference type="PANTHER" id="PTHR47506:SF1">
    <property type="entry name" value="HTH-TYPE TRANSCRIPTIONAL REGULATOR YJDC"/>
    <property type="match status" value="1"/>
</dbReference>
<dbReference type="Pfam" id="PF00440">
    <property type="entry name" value="TetR_N"/>
    <property type="match status" value="1"/>
</dbReference>
<protein>
    <submittedName>
        <fullName evidence="6">TetR/AcrR family transcriptional regulator</fullName>
    </submittedName>
</protein>
<evidence type="ECO:0000256" key="1">
    <source>
        <dbReference type="ARBA" id="ARBA00023015"/>
    </source>
</evidence>
<dbReference type="InterPro" id="IPR001647">
    <property type="entry name" value="HTH_TetR"/>
</dbReference>
<proteinExistence type="predicted"/>
<feature type="domain" description="HTH tetR-type" evidence="5">
    <location>
        <begin position="6"/>
        <end position="66"/>
    </location>
</feature>
<sequence>MARPRNFDEDKVLDAAMMAFWRHGYEATTTRMLEDATGVGIRGLFNAFGSKEQLFETVLARYFAMVSTTLEQVFATPGRAAIDMVFAGFSQPEPPEAIAHAGCLMVNTVSELERTNAAIRARVNAYRDLWKAQFRIALVADGIADADNRAEFLVGALWGALNQIKLAGDKAAAVPLAEVMRDTVRGW</sequence>
<evidence type="ECO:0000256" key="2">
    <source>
        <dbReference type="ARBA" id="ARBA00023125"/>
    </source>
</evidence>
<keyword evidence="7" id="KW-1185">Reference proteome</keyword>
<evidence type="ECO:0000256" key="3">
    <source>
        <dbReference type="ARBA" id="ARBA00023163"/>
    </source>
</evidence>
<evidence type="ECO:0000313" key="6">
    <source>
        <dbReference type="EMBL" id="MFL4472046.1"/>
    </source>
</evidence>
<dbReference type="Gene3D" id="1.10.357.10">
    <property type="entry name" value="Tetracycline Repressor, domain 2"/>
    <property type="match status" value="1"/>
</dbReference>
<keyword evidence="1" id="KW-0805">Transcription regulation</keyword>
<dbReference type="SUPFAM" id="SSF46689">
    <property type="entry name" value="Homeodomain-like"/>
    <property type="match status" value="1"/>
</dbReference>
<accession>A0ABW8V1I1</accession>
<dbReference type="PROSITE" id="PS50977">
    <property type="entry name" value="HTH_TETR_2"/>
    <property type="match status" value="1"/>
</dbReference>
<dbReference type="InterPro" id="IPR036271">
    <property type="entry name" value="Tet_transcr_reg_TetR-rel_C_sf"/>
</dbReference>
<dbReference type="Pfam" id="PF16925">
    <property type="entry name" value="TetR_C_13"/>
    <property type="match status" value="1"/>
</dbReference>
<dbReference type="EMBL" id="JBHDIY010000002">
    <property type="protein sequence ID" value="MFL4472046.1"/>
    <property type="molecule type" value="Genomic_DNA"/>
</dbReference>
<comment type="caution">
    <text evidence="6">The sequence shown here is derived from an EMBL/GenBank/DDBJ whole genome shotgun (WGS) entry which is preliminary data.</text>
</comment>
<dbReference type="SUPFAM" id="SSF48498">
    <property type="entry name" value="Tetracyclin repressor-like, C-terminal domain"/>
    <property type="match status" value="1"/>
</dbReference>
<keyword evidence="2 4" id="KW-0238">DNA-binding</keyword>
<evidence type="ECO:0000313" key="7">
    <source>
        <dbReference type="Proteomes" id="UP001627408"/>
    </source>
</evidence>
<name>A0ABW8V1I1_9RHOB</name>
<evidence type="ECO:0000256" key="4">
    <source>
        <dbReference type="PROSITE-ProRule" id="PRU00335"/>
    </source>
</evidence>
<feature type="DNA-binding region" description="H-T-H motif" evidence="4">
    <location>
        <begin position="29"/>
        <end position="48"/>
    </location>
</feature>
<keyword evidence="3" id="KW-0804">Transcription</keyword>
<organism evidence="6 7">
    <name type="scientific">Tateyamaria armeniaca</name>
    <dbReference type="NCBI Taxonomy" id="2518930"/>
    <lineage>
        <taxon>Bacteria</taxon>
        <taxon>Pseudomonadati</taxon>
        <taxon>Pseudomonadota</taxon>
        <taxon>Alphaproteobacteria</taxon>
        <taxon>Rhodobacterales</taxon>
        <taxon>Roseobacteraceae</taxon>
        <taxon>Tateyamaria</taxon>
    </lineage>
</organism>
<dbReference type="RefSeq" id="WP_407593922.1">
    <property type="nucleotide sequence ID" value="NZ_JBHDIY010000002.1"/>
</dbReference>
<gene>
    <name evidence="6" type="ORF">ACERZ8_19980</name>
</gene>
<dbReference type="PROSITE" id="PS01081">
    <property type="entry name" value="HTH_TETR_1"/>
    <property type="match status" value="1"/>
</dbReference>
<dbReference type="PANTHER" id="PTHR47506">
    <property type="entry name" value="TRANSCRIPTIONAL REGULATORY PROTEIN"/>
    <property type="match status" value="1"/>
</dbReference>
<dbReference type="Proteomes" id="UP001627408">
    <property type="component" value="Unassembled WGS sequence"/>
</dbReference>
<dbReference type="Gene3D" id="1.10.10.60">
    <property type="entry name" value="Homeodomain-like"/>
    <property type="match status" value="1"/>
</dbReference>
<dbReference type="InterPro" id="IPR009057">
    <property type="entry name" value="Homeodomain-like_sf"/>
</dbReference>
<reference evidence="6 7" key="1">
    <citation type="submission" date="2024-08" db="EMBL/GenBank/DDBJ databases">
        <title>Tateyamaria sp. nov., isolated from marine algae.</title>
        <authorList>
            <person name="Choi B.J."/>
            <person name="Kim J.M."/>
            <person name="Lee J.K."/>
            <person name="Choi D.G."/>
            <person name="Bayburt H."/>
            <person name="Baek J.H."/>
            <person name="Han D.M."/>
            <person name="Jeon C.O."/>
        </authorList>
    </citation>
    <scope>NUCLEOTIDE SEQUENCE [LARGE SCALE GENOMIC DNA]</scope>
    <source>
        <strain evidence="6 7">KMU-156</strain>
    </source>
</reference>
<evidence type="ECO:0000259" key="5">
    <source>
        <dbReference type="PROSITE" id="PS50977"/>
    </source>
</evidence>
<dbReference type="InterPro" id="IPR011075">
    <property type="entry name" value="TetR_C"/>
</dbReference>
<dbReference type="InterPro" id="IPR023772">
    <property type="entry name" value="DNA-bd_HTH_TetR-type_CS"/>
</dbReference>